<evidence type="ECO:0000256" key="6">
    <source>
        <dbReference type="ARBA" id="ARBA00023163"/>
    </source>
</evidence>
<dbReference type="CDD" id="cd07153">
    <property type="entry name" value="Fur_like"/>
    <property type="match status" value="1"/>
</dbReference>
<keyword evidence="3 7" id="KW-0862">Zinc</keyword>
<dbReference type="GO" id="GO:0000976">
    <property type="term" value="F:transcription cis-regulatory region binding"/>
    <property type="evidence" value="ECO:0007669"/>
    <property type="project" value="TreeGrafter"/>
</dbReference>
<dbReference type="GO" id="GO:1900376">
    <property type="term" value="P:regulation of secondary metabolite biosynthetic process"/>
    <property type="evidence" value="ECO:0007669"/>
    <property type="project" value="TreeGrafter"/>
</dbReference>
<evidence type="ECO:0000256" key="2">
    <source>
        <dbReference type="ARBA" id="ARBA00022491"/>
    </source>
</evidence>
<dbReference type="FunFam" id="1.10.10.10:FF:000459">
    <property type="entry name" value="Ferric uptake regulation protein"/>
    <property type="match status" value="1"/>
</dbReference>
<proteinExistence type="inferred from homology"/>
<feature type="binding site" evidence="7">
    <location>
        <position position="121"/>
    </location>
    <ligand>
        <name>Zn(2+)</name>
        <dbReference type="ChEBI" id="CHEBI:29105"/>
    </ligand>
</feature>
<keyword evidence="10" id="KW-1185">Reference proteome</keyword>
<evidence type="ECO:0000256" key="4">
    <source>
        <dbReference type="ARBA" id="ARBA00023015"/>
    </source>
</evidence>
<reference evidence="9 10" key="1">
    <citation type="submission" date="2018-03" db="EMBL/GenBank/DDBJ databases">
        <title>The ancient ancestry and fast evolution of plastids.</title>
        <authorList>
            <person name="Moore K.R."/>
            <person name="Magnabosco C."/>
            <person name="Momper L."/>
            <person name="Gold D.A."/>
            <person name="Bosak T."/>
            <person name="Fournier G.P."/>
        </authorList>
    </citation>
    <scope>NUCLEOTIDE SEQUENCE [LARGE SCALE GENOMIC DNA]</scope>
    <source>
        <strain evidence="9 10">CCALA 037</strain>
    </source>
</reference>
<dbReference type="EMBL" id="PVWO01000449">
    <property type="protein sequence ID" value="PSB48003.1"/>
    <property type="molecule type" value="Genomic_DNA"/>
</dbReference>
<keyword evidence="5" id="KW-0238">DNA-binding</keyword>
<dbReference type="RefSeq" id="WP_106310891.1">
    <property type="nucleotide sequence ID" value="NZ_PVWO01000449.1"/>
</dbReference>
<dbReference type="OrthoDB" id="8659436at2"/>
<protein>
    <submittedName>
        <fullName evidence="9">Transcriptional repressor</fullName>
    </submittedName>
</protein>
<dbReference type="Gene3D" id="1.10.10.10">
    <property type="entry name" value="Winged helix-like DNA-binding domain superfamily/Winged helix DNA-binding domain"/>
    <property type="match status" value="1"/>
</dbReference>
<gene>
    <name evidence="9" type="ORF">C7B77_24090</name>
</gene>
<dbReference type="PANTHER" id="PTHR33202">
    <property type="entry name" value="ZINC UPTAKE REGULATION PROTEIN"/>
    <property type="match status" value="1"/>
</dbReference>
<feature type="binding site" evidence="7">
    <location>
        <position position="84"/>
    </location>
    <ligand>
        <name>Zn(2+)</name>
        <dbReference type="ChEBI" id="CHEBI:29105"/>
    </ligand>
</feature>
<comment type="caution">
    <text evidence="9">The sequence shown here is derived from an EMBL/GenBank/DDBJ whole genome shotgun (WGS) entry which is preliminary data.</text>
</comment>
<comment type="cofactor">
    <cofactor evidence="8">
        <name>Mn(2+)</name>
        <dbReference type="ChEBI" id="CHEBI:29035"/>
    </cofactor>
    <cofactor evidence="8">
        <name>Fe(2+)</name>
        <dbReference type="ChEBI" id="CHEBI:29033"/>
    </cofactor>
    <text evidence="8">Binds 1 Mn(2+) or Fe(2+) ion per subunit.</text>
</comment>
<dbReference type="SUPFAM" id="SSF46785">
    <property type="entry name" value="Winged helix' DNA-binding domain"/>
    <property type="match status" value="1"/>
</dbReference>
<evidence type="ECO:0000256" key="5">
    <source>
        <dbReference type="ARBA" id="ARBA00023125"/>
    </source>
</evidence>
<sequence>MKSDRTRSQERILQLLKQCDRAISAQDIYVELRTRDRAVGLATIYRALESLKLEGVIQCRTLPTGESLYSCVQADRHHLTCLQCGQSIAIDECPVEQLEHRLESLHQFKIYYHTLEFFGVCLTCAPTEVDNSDDRTQVTKLHHHHSHDRSN</sequence>
<feature type="binding site" evidence="7">
    <location>
        <position position="124"/>
    </location>
    <ligand>
        <name>Zn(2+)</name>
        <dbReference type="ChEBI" id="CHEBI:29105"/>
    </ligand>
</feature>
<dbReference type="GO" id="GO:0003700">
    <property type="term" value="F:DNA-binding transcription factor activity"/>
    <property type="evidence" value="ECO:0007669"/>
    <property type="project" value="InterPro"/>
</dbReference>
<accession>A0A2T1FSP0</accession>
<dbReference type="InterPro" id="IPR002481">
    <property type="entry name" value="FUR"/>
</dbReference>
<keyword evidence="4" id="KW-0805">Transcription regulation</keyword>
<evidence type="ECO:0000256" key="8">
    <source>
        <dbReference type="PIRSR" id="PIRSR602481-2"/>
    </source>
</evidence>
<comment type="cofactor">
    <cofactor evidence="7">
        <name>Zn(2+)</name>
        <dbReference type="ChEBI" id="CHEBI:29105"/>
    </cofactor>
    <text evidence="7">Binds 1 zinc ion per subunit.</text>
</comment>
<organism evidence="9 10">
    <name type="scientific">Chamaesiphon polymorphus CCALA 037</name>
    <dbReference type="NCBI Taxonomy" id="2107692"/>
    <lineage>
        <taxon>Bacteria</taxon>
        <taxon>Bacillati</taxon>
        <taxon>Cyanobacteriota</taxon>
        <taxon>Cyanophyceae</taxon>
        <taxon>Gomontiellales</taxon>
        <taxon>Chamaesiphonaceae</taxon>
        <taxon>Chamaesiphon</taxon>
    </lineage>
</organism>
<evidence type="ECO:0000256" key="7">
    <source>
        <dbReference type="PIRSR" id="PIRSR602481-1"/>
    </source>
</evidence>
<keyword evidence="8" id="KW-0408">Iron</keyword>
<feature type="binding site" evidence="7">
    <location>
        <position position="81"/>
    </location>
    <ligand>
        <name>Zn(2+)</name>
        <dbReference type="ChEBI" id="CHEBI:29105"/>
    </ligand>
</feature>
<keyword evidence="6" id="KW-0804">Transcription</keyword>
<dbReference type="PANTHER" id="PTHR33202:SF19">
    <property type="entry name" value="FERRIC UPTAKE REGULATION PROTEIN"/>
    <property type="match status" value="1"/>
</dbReference>
<evidence type="ECO:0000256" key="3">
    <source>
        <dbReference type="ARBA" id="ARBA00022833"/>
    </source>
</evidence>
<evidence type="ECO:0000256" key="1">
    <source>
        <dbReference type="ARBA" id="ARBA00007957"/>
    </source>
</evidence>
<dbReference type="Pfam" id="PF01475">
    <property type="entry name" value="FUR"/>
    <property type="match status" value="1"/>
</dbReference>
<dbReference type="Proteomes" id="UP000238937">
    <property type="component" value="Unassembled WGS sequence"/>
</dbReference>
<evidence type="ECO:0000313" key="10">
    <source>
        <dbReference type="Proteomes" id="UP000238937"/>
    </source>
</evidence>
<keyword evidence="7" id="KW-0479">Metal-binding</keyword>
<dbReference type="GO" id="GO:0008270">
    <property type="term" value="F:zinc ion binding"/>
    <property type="evidence" value="ECO:0007669"/>
    <property type="project" value="TreeGrafter"/>
</dbReference>
<feature type="binding site" evidence="8">
    <location>
        <position position="113"/>
    </location>
    <ligand>
        <name>Fe cation</name>
        <dbReference type="ChEBI" id="CHEBI:24875"/>
    </ligand>
</feature>
<name>A0A2T1FSP0_9CYAN</name>
<evidence type="ECO:0000313" key="9">
    <source>
        <dbReference type="EMBL" id="PSB48003.1"/>
    </source>
</evidence>
<dbReference type="InterPro" id="IPR036388">
    <property type="entry name" value="WH-like_DNA-bd_sf"/>
</dbReference>
<keyword evidence="2" id="KW-0678">Repressor</keyword>
<dbReference type="Gene3D" id="3.30.1490.190">
    <property type="match status" value="1"/>
</dbReference>
<feature type="binding site" evidence="8">
    <location>
        <position position="96"/>
    </location>
    <ligand>
        <name>Fe cation</name>
        <dbReference type="ChEBI" id="CHEBI:24875"/>
    </ligand>
</feature>
<comment type="similarity">
    <text evidence="1">Belongs to the Fur family.</text>
</comment>
<dbReference type="InterPro" id="IPR043135">
    <property type="entry name" value="Fur_C"/>
</dbReference>
<dbReference type="InterPro" id="IPR036390">
    <property type="entry name" value="WH_DNA-bd_sf"/>
</dbReference>
<dbReference type="GO" id="GO:0045892">
    <property type="term" value="P:negative regulation of DNA-templated transcription"/>
    <property type="evidence" value="ECO:0007669"/>
    <property type="project" value="TreeGrafter"/>
</dbReference>
<dbReference type="AlphaFoldDB" id="A0A2T1FSP0"/>